<protein>
    <submittedName>
        <fullName evidence="1">Uncharacterized protein</fullName>
    </submittedName>
</protein>
<evidence type="ECO:0000313" key="1">
    <source>
        <dbReference type="EMBL" id="SVA74073.1"/>
    </source>
</evidence>
<sequence>MASPMVLGCCPESNGRFLVARVVQMYVLMSKPKLHRY</sequence>
<gene>
    <name evidence="1" type="ORF">METZ01_LOCUS126927</name>
</gene>
<organism evidence="1">
    <name type="scientific">marine metagenome</name>
    <dbReference type="NCBI Taxonomy" id="408172"/>
    <lineage>
        <taxon>unclassified sequences</taxon>
        <taxon>metagenomes</taxon>
        <taxon>ecological metagenomes</taxon>
    </lineage>
</organism>
<dbReference type="AlphaFoldDB" id="A0A381YC05"/>
<accession>A0A381YC05</accession>
<reference evidence="1" key="1">
    <citation type="submission" date="2018-05" db="EMBL/GenBank/DDBJ databases">
        <authorList>
            <person name="Lanie J.A."/>
            <person name="Ng W.-L."/>
            <person name="Kazmierczak K.M."/>
            <person name="Andrzejewski T.M."/>
            <person name="Davidsen T.M."/>
            <person name="Wayne K.J."/>
            <person name="Tettelin H."/>
            <person name="Glass J.I."/>
            <person name="Rusch D."/>
            <person name="Podicherti R."/>
            <person name="Tsui H.-C.T."/>
            <person name="Winkler M.E."/>
        </authorList>
    </citation>
    <scope>NUCLEOTIDE SEQUENCE</scope>
</reference>
<proteinExistence type="predicted"/>
<feature type="non-terminal residue" evidence="1">
    <location>
        <position position="37"/>
    </location>
</feature>
<name>A0A381YC05_9ZZZZ</name>
<dbReference type="EMBL" id="UINC01017774">
    <property type="protein sequence ID" value="SVA74073.1"/>
    <property type="molecule type" value="Genomic_DNA"/>
</dbReference>